<proteinExistence type="predicted"/>
<dbReference type="InterPro" id="IPR015305">
    <property type="entry name" value="DUF1961"/>
</dbReference>
<evidence type="ECO:0000313" key="2">
    <source>
        <dbReference type="EMBL" id="NJP91272.1"/>
    </source>
</evidence>
<protein>
    <submittedName>
        <fullName evidence="2">DUF1961 family protein</fullName>
    </submittedName>
</protein>
<sequence>MRGADARGAHALPPAHQAFRTAPDRSRRASMDTLYTNPLATSQDLAAFRMEGDGVMSFPQGRLRLESLRPPSDGQAANVVLWCPEDFPEDVRVEWDFWPLREPGLAIMFFHARGRSGEDLFDPALAPRSGPYEQYHHGDIDAYHVSYFRRMWPQERALHTCNLRKSHGFHLVAQGPDPLPGVMDADGPYAMRIDVKGGVVTFSINDLVSFRWRDEGVIGGPALAGGKIGFRQMAPLIGEYANLRVSRH</sequence>
<feature type="region of interest" description="Disordered" evidence="1">
    <location>
        <begin position="1"/>
        <end position="27"/>
    </location>
</feature>
<keyword evidence="3" id="KW-1185">Reference proteome</keyword>
<dbReference type="Pfam" id="PF09224">
    <property type="entry name" value="DUF1961"/>
    <property type="match status" value="1"/>
</dbReference>
<reference evidence="2 3" key="1">
    <citation type="submission" date="2020-03" db="EMBL/GenBank/DDBJ databases">
        <title>WGS of actinomycetes isolated from Thailand.</title>
        <authorList>
            <person name="Thawai C."/>
        </authorList>
    </citation>
    <scope>NUCLEOTIDE SEQUENCE [LARGE SCALE GENOMIC DNA]</scope>
    <source>
        <strain evidence="2 3">FMUSA5-5</strain>
    </source>
</reference>
<dbReference type="Gene3D" id="2.60.120.200">
    <property type="match status" value="1"/>
</dbReference>
<organism evidence="2 3">
    <name type="scientific">Nonomuraea composti</name>
    <dbReference type="NCBI Taxonomy" id="2720023"/>
    <lineage>
        <taxon>Bacteria</taxon>
        <taxon>Bacillati</taxon>
        <taxon>Actinomycetota</taxon>
        <taxon>Actinomycetes</taxon>
        <taxon>Streptosporangiales</taxon>
        <taxon>Streptosporangiaceae</taxon>
        <taxon>Nonomuraea</taxon>
    </lineage>
</organism>
<comment type="caution">
    <text evidence="2">The sequence shown here is derived from an EMBL/GenBank/DDBJ whole genome shotgun (WGS) entry which is preliminary data.</text>
</comment>
<evidence type="ECO:0000256" key="1">
    <source>
        <dbReference type="SAM" id="MobiDB-lite"/>
    </source>
</evidence>
<dbReference type="Proteomes" id="UP000696294">
    <property type="component" value="Unassembled WGS sequence"/>
</dbReference>
<evidence type="ECO:0000313" key="3">
    <source>
        <dbReference type="Proteomes" id="UP000696294"/>
    </source>
</evidence>
<gene>
    <name evidence="2" type="ORF">HCN51_17720</name>
</gene>
<accession>A0ABX1B486</accession>
<name>A0ABX1B486_9ACTN</name>
<dbReference type="EMBL" id="JAATEP010000011">
    <property type="protein sequence ID" value="NJP91272.1"/>
    <property type="molecule type" value="Genomic_DNA"/>
</dbReference>
<dbReference type="InterPro" id="IPR013320">
    <property type="entry name" value="ConA-like_dom_sf"/>
</dbReference>
<dbReference type="SUPFAM" id="SSF49899">
    <property type="entry name" value="Concanavalin A-like lectins/glucanases"/>
    <property type="match status" value="1"/>
</dbReference>